<accession>A0A840PGP7</accession>
<evidence type="ECO:0000313" key="3">
    <source>
        <dbReference type="Proteomes" id="UP000578449"/>
    </source>
</evidence>
<name>A0A840PGP7_9ACTN</name>
<feature type="region of interest" description="Disordered" evidence="1">
    <location>
        <begin position="515"/>
        <end position="542"/>
    </location>
</feature>
<dbReference type="EMBL" id="JACHGN010000015">
    <property type="protein sequence ID" value="MBB5136670.1"/>
    <property type="molecule type" value="Genomic_DNA"/>
</dbReference>
<organism evidence="2 3">
    <name type="scientific">Thermocatellispora tengchongensis</name>
    <dbReference type="NCBI Taxonomy" id="1073253"/>
    <lineage>
        <taxon>Bacteria</taxon>
        <taxon>Bacillati</taxon>
        <taxon>Actinomycetota</taxon>
        <taxon>Actinomycetes</taxon>
        <taxon>Streptosporangiales</taxon>
        <taxon>Streptosporangiaceae</taxon>
        <taxon>Thermocatellispora</taxon>
    </lineage>
</organism>
<dbReference type="RefSeq" id="WP_185053560.1">
    <property type="nucleotide sequence ID" value="NZ_BAABIX010000008.1"/>
</dbReference>
<comment type="caution">
    <text evidence="2">The sequence shown here is derived from an EMBL/GenBank/DDBJ whole genome shotgun (WGS) entry which is preliminary data.</text>
</comment>
<protein>
    <submittedName>
        <fullName evidence="2">Uncharacterized protein</fullName>
    </submittedName>
</protein>
<evidence type="ECO:0000313" key="2">
    <source>
        <dbReference type="EMBL" id="MBB5136670.1"/>
    </source>
</evidence>
<gene>
    <name evidence="2" type="ORF">HNP84_006421</name>
</gene>
<proteinExistence type="predicted"/>
<evidence type="ECO:0000256" key="1">
    <source>
        <dbReference type="SAM" id="MobiDB-lite"/>
    </source>
</evidence>
<keyword evidence="3" id="KW-1185">Reference proteome</keyword>
<dbReference type="AlphaFoldDB" id="A0A840PGP7"/>
<dbReference type="Proteomes" id="UP000578449">
    <property type="component" value="Unassembled WGS sequence"/>
</dbReference>
<sequence>MRGRAAASALLGAEQLERLLHMGAVPEDAAEAGPTVAPEPHAMPSAMAAHLGRVLAPYPSPRRLDLLLDLWNQVAARQEEARREERIRATQARRSRLEELTGRYNAYEDEVALDYIRRALGREPTLGEAVRWVPEQWHWMQILNRAMHNAMAATVLLRTAVAVADHGVAGGLARCADGLRAAAALLNPHEASQAARRVPGLAGLPARPGCYVRDLAARIDAPAEPYVRQRLARAADYARVVLDAVPDLVRNGYDRLEPWAASGMSRWRAAVGYTRERPPAAWAQPPVGEDRPPLTVRLAERPDAAPEEVETAGDLLWYGELGDALAQLNGHAHATVGFQVIHPYVDWDPVPEHDLTPSLDTVSSALAGAAQLVSLGARPPRRCRGWRELISGLTGSLELTQALVEPFRLPEPLAAVDGTTIPGTDVRIEWARNPRALAEWASYMGNCIAHPYYVEEAVKGACVLAALRGPDGTIQANAEIRHHRSGWHLVEIQARFNADPPSALQERLSRWLATLAPPPRAERPPAREPLPPSVRERPPAARARRADRLFTEVSGPLAKLAEHALAHPSTKAALLTLDALNRPRTAAPATDAQVPAPAADVLTALRRLPADRMDRACLDALPVIGLSRLWHATAVRPLARALSDLDPGLRARFDNLDLLLADAPLPASLRKPARHGPIAPARSMELVNRRLRASLGRLARTANPLLAEHIPHHADAAVLCPLIIAVTTWPPAQPTIPITAPGQATVPGFPRSDLEDPTGPWRRALPDAAELGADLDVFWDRVASDGLRVPTAWLGHGGWPALWQRATRPSRTR</sequence>
<reference evidence="2 3" key="1">
    <citation type="submission" date="2020-08" db="EMBL/GenBank/DDBJ databases">
        <title>Genomic Encyclopedia of Type Strains, Phase IV (KMG-IV): sequencing the most valuable type-strain genomes for metagenomic binning, comparative biology and taxonomic classification.</title>
        <authorList>
            <person name="Goeker M."/>
        </authorList>
    </citation>
    <scope>NUCLEOTIDE SEQUENCE [LARGE SCALE GENOMIC DNA]</scope>
    <source>
        <strain evidence="2 3">DSM 45615</strain>
    </source>
</reference>